<evidence type="ECO:0000313" key="4">
    <source>
        <dbReference type="EMBL" id="KAF1987475.1"/>
    </source>
</evidence>
<feature type="compositionally biased region" description="Low complexity" evidence="2">
    <location>
        <begin position="1"/>
        <end position="22"/>
    </location>
</feature>
<feature type="non-terminal residue" evidence="4">
    <location>
        <position position="67"/>
    </location>
</feature>
<dbReference type="Gene3D" id="4.10.60.10">
    <property type="entry name" value="Zinc finger, CCHC-type"/>
    <property type="match status" value="1"/>
</dbReference>
<evidence type="ECO:0000256" key="2">
    <source>
        <dbReference type="SAM" id="MobiDB-lite"/>
    </source>
</evidence>
<accession>A0A6G1H2S6</accession>
<dbReference type="Proteomes" id="UP000800041">
    <property type="component" value="Unassembled WGS sequence"/>
</dbReference>
<reference evidence="4" key="1">
    <citation type="journal article" date="2020" name="Stud. Mycol.">
        <title>101 Dothideomycetes genomes: a test case for predicting lifestyles and emergence of pathogens.</title>
        <authorList>
            <person name="Haridas S."/>
            <person name="Albert R."/>
            <person name="Binder M."/>
            <person name="Bloem J."/>
            <person name="Labutti K."/>
            <person name="Salamov A."/>
            <person name="Andreopoulos B."/>
            <person name="Baker S."/>
            <person name="Barry K."/>
            <person name="Bills G."/>
            <person name="Bluhm B."/>
            <person name="Cannon C."/>
            <person name="Castanera R."/>
            <person name="Culley D."/>
            <person name="Daum C."/>
            <person name="Ezra D."/>
            <person name="Gonzalez J."/>
            <person name="Henrissat B."/>
            <person name="Kuo A."/>
            <person name="Liang C."/>
            <person name="Lipzen A."/>
            <person name="Lutzoni F."/>
            <person name="Magnuson J."/>
            <person name="Mondo S."/>
            <person name="Nolan M."/>
            <person name="Ohm R."/>
            <person name="Pangilinan J."/>
            <person name="Park H.-J."/>
            <person name="Ramirez L."/>
            <person name="Alfaro M."/>
            <person name="Sun H."/>
            <person name="Tritt A."/>
            <person name="Yoshinaga Y."/>
            <person name="Zwiers L.-H."/>
            <person name="Turgeon B."/>
            <person name="Goodwin S."/>
            <person name="Spatafora J."/>
            <person name="Crous P."/>
            <person name="Grigoriev I."/>
        </authorList>
    </citation>
    <scope>NUCLEOTIDE SEQUENCE</scope>
    <source>
        <strain evidence="4">CBS 113979</strain>
    </source>
</reference>
<protein>
    <recommendedName>
        <fullName evidence="3">CCHC-type domain-containing protein</fullName>
    </recommendedName>
</protein>
<dbReference type="InterPro" id="IPR001878">
    <property type="entry name" value="Znf_CCHC"/>
</dbReference>
<dbReference type="GO" id="GO:0008270">
    <property type="term" value="F:zinc ion binding"/>
    <property type="evidence" value="ECO:0007669"/>
    <property type="project" value="UniProtKB-KW"/>
</dbReference>
<feature type="non-terminal residue" evidence="4">
    <location>
        <position position="1"/>
    </location>
</feature>
<proteinExistence type="predicted"/>
<dbReference type="OrthoDB" id="8026949at2759"/>
<feature type="region of interest" description="Disordered" evidence="2">
    <location>
        <begin position="1"/>
        <end position="26"/>
    </location>
</feature>
<dbReference type="Pfam" id="PF00098">
    <property type="entry name" value="zf-CCHC"/>
    <property type="match status" value="1"/>
</dbReference>
<dbReference type="SUPFAM" id="SSF57756">
    <property type="entry name" value="Retrovirus zinc finger-like domains"/>
    <property type="match status" value="1"/>
</dbReference>
<gene>
    <name evidence="4" type="ORF">K402DRAFT_375541</name>
</gene>
<keyword evidence="1" id="KW-0862">Zinc</keyword>
<keyword evidence="5" id="KW-1185">Reference proteome</keyword>
<dbReference type="PROSITE" id="PS50158">
    <property type="entry name" value="ZF_CCHC"/>
    <property type="match status" value="1"/>
</dbReference>
<evidence type="ECO:0000259" key="3">
    <source>
        <dbReference type="PROSITE" id="PS50158"/>
    </source>
</evidence>
<evidence type="ECO:0000256" key="1">
    <source>
        <dbReference type="PROSITE-ProRule" id="PRU00047"/>
    </source>
</evidence>
<keyword evidence="1" id="KW-0479">Metal-binding</keyword>
<dbReference type="InterPro" id="IPR036875">
    <property type="entry name" value="Znf_CCHC_sf"/>
</dbReference>
<feature type="domain" description="CCHC-type" evidence="3">
    <location>
        <begin position="38"/>
        <end position="53"/>
    </location>
</feature>
<dbReference type="EMBL" id="ML977152">
    <property type="protein sequence ID" value="KAF1987475.1"/>
    <property type="molecule type" value="Genomic_DNA"/>
</dbReference>
<keyword evidence="1" id="KW-0863">Zinc-finger</keyword>
<evidence type="ECO:0000313" key="5">
    <source>
        <dbReference type="Proteomes" id="UP000800041"/>
    </source>
</evidence>
<dbReference type="SMART" id="SM00343">
    <property type="entry name" value="ZnF_C2HC"/>
    <property type="match status" value="1"/>
</dbReference>
<name>A0A6G1H2S6_9PEZI</name>
<dbReference type="GO" id="GO:0003676">
    <property type="term" value="F:nucleic acid binding"/>
    <property type="evidence" value="ECO:0007669"/>
    <property type="project" value="InterPro"/>
</dbReference>
<dbReference type="AlphaFoldDB" id="A0A6G1H2S6"/>
<organism evidence="4 5">
    <name type="scientific">Aulographum hederae CBS 113979</name>
    <dbReference type="NCBI Taxonomy" id="1176131"/>
    <lineage>
        <taxon>Eukaryota</taxon>
        <taxon>Fungi</taxon>
        <taxon>Dikarya</taxon>
        <taxon>Ascomycota</taxon>
        <taxon>Pezizomycotina</taxon>
        <taxon>Dothideomycetes</taxon>
        <taxon>Pleosporomycetidae</taxon>
        <taxon>Aulographales</taxon>
        <taxon>Aulographaceae</taxon>
    </lineage>
</organism>
<sequence>GGGDGAWAADTTGGGDAVASGSNGFGGDEYAGGADNNCRNCGQTGHFSRDCPEPHQLTGECYNCGQV</sequence>